<gene>
    <name evidence="1" type="ORF">L618_001600000870</name>
</gene>
<evidence type="ECO:0000313" key="2">
    <source>
        <dbReference type="Proteomes" id="UP000317573"/>
    </source>
</evidence>
<name>A0A562E8H1_RHORH</name>
<dbReference type="RefSeq" id="WP_085470476.1">
    <property type="nucleotide sequence ID" value="NZ_VLJT01000013.1"/>
</dbReference>
<reference evidence="1 2" key="1">
    <citation type="submission" date="2019-07" db="EMBL/GenBank/DDBJ databases">
        <title>Genome sequencing of lignin-degrading bacterial isolates.</title>
        <authorList>
            <person name="Gladden J."/>
        </authorList>
    </citation>
    <scope>NUCLEOTIDE SEQUENCE [LARGE SCALE GENOMIC DNA]</scope>
    <source>
        <strain evidence="1 2">J45</strain>
    </source>
</reference>
<evidence type="ECO:0000313" key="1">
    <source>
        <dbReference type="EMBL" id="TWH18043.1"/>
    </source>
</evidence>
<comment type="caution">
    <text evidence="1">The sequence shown here is derived from an EMBL/GenBank/DDBJ whole genome shotgun (WGS) entry which is preliminary data.</text>
</comment>
<protein>
    <submittedName>
        <fullName evidence="1">Uncharacterized protein</fullName>
    </submittedName>
</protein>
<proteinExistence type="predicted"/>
<accession>A0A562E8H1</accession>
<organism evidence="1 2">
    <name type="scientific">Rhodococcus rhodochrous J45</name>
    <dbReference type="NCBI Taxonomy" id="935266"/>
    <lineage>
        <taxon>Bacteria</taxon>
        <taxon>Bacillati</taxon>
        <taxon>Actinomycetota</taxon>
        <taxon>Actinomycetes</taxon>
        <taxon>Mycobacteriales</taxon>
        <taxon>Nocardiaceae</taxon>
        <taxon>Rhodococcus</taxon>
    </lineage>
</organism>
<dbReference type="Proteomes" id="UP000317573">
    <property type="component" value="Unassembled WGS sequence"/>
</dbReference>
<dbReference type="AlphaFoldDB" id="A0A562E8H1"/>
<dbReference type="EMBL" id="VLJT01000013">
    <property type="protein sequence ID" value="TWH18043.1"/>
    <property type="molecule type" value="Genomic_DNA"/>
</dbReference>
<sequence length="102" mass="10428">MILKVGQSLASSVDTTTVIVVRAPKTDVSLTCGGVDMVVGKKGEGDGSSIDPAYIGGAELGKRYADDEAGIEILCTKPGKGRLELDGRALPLKAAKPLPSSD</sequence>